<dbReference type="PATRIC" id="fig|1068978.7.peg.5171"/>
<dbReference type="Gene3D" id="1.10.10.10">
    <property type="entry name" value="Winged helix-like DNA-binding domain superfamily/Winged helix DNA-binding domain"/>
    <property type="match status" value="1"/>
</dbReference>
<dbReference type="KEGG" id="amq:AMETH_4811"/>
<evidence type="ECO:0000256" key="2">
    <source>
        <dbReference type="ARBA" id="ARBA00023015"/>
    </source>
</evidence>
<feature type="domain" description="RNA polymerase sigma factor 70 region 4 type 2" evidence="6">
    <location>
        <begin position="112"/>
        <end position="162"/>
    </location>
</feature>
<dbReference type="InterPro" id="IPR046531">
    <property type="entry name" value="DUF6596"/>
</dbReference>
<proteinExistence type="inferred from homology"/>
<dbReference type="PANTHER" id="PTHR47756">
    <property type="entry name" value="BLL6612 PROTEIN-RELATED"/>
    <property type="match status" value="1"/>
</dbReference>
<keyword evidence="4" id="KW-0804">Transcription</keyword>
<dbReference type="InterPro" id="IPR013249">
    <property type="entry name" value="RNA_pol_sigma70_r4_t2"/>
</dbReference>
<dbReference type="GO" id="GO:0006352">
    <property type="term" value="P:DNA-templated transcription initiation"/>
    <property type="evidence" value="ECO:0007669"/>
    <property type="project" value="InterPro"/>
</dbReference>
<dbReference type="InterPro" id="IPR007627">
    <property type="entry name" value="RNA_pol_sigma70_r2"/>
</dbReference>
<sequence length="331" mass="36562">MTEREAIAAVWRIESARIVGALARYTGDFALAEDLAQEALAEAVVTWPREGVPRNPAGWLLTVGRRRAVDAFRRRSALDDRYAVLANDLREDGGEIEWDPDQIDDEVLALMFISCHPVLSREARVALMLRVVGGLTSDEIARAFLVPTATVQARITRAKKTLGAAGVPFEVPSPEERAARLGSVLNAIYVIFTEGSSASSGGDLIRYDLAGEAQRLARVLSRLMPDEPEVHGLLALLELTAARFPARTGPDGEPVLLEDQDRRRWDRSAIRRGRAALARAEAAWRWLGAYGLQAAIAECTPSLRRWRRRTGTGWCCCTRHSAGSRRRPWST</sequence>
<evidence type="ECO:0000259" key="5">
    <source>
        <dbReference type="Pfam" id="PF04542"/>
    </source>
</evidence>
<evidence type="ECO:0000313" key="9">
    <source>
        <dbReference type="Proteomes" id="UP000062973"/>
    </source>
</evidence>
<organism evidence="8 9">
    <name type="scientific">Amycolatopsis methanolica 239</name>
    <dbReference type="NCBI Taxonomy" id="1068978"/>
    <lineage>
        <taxon>Bacteria</taxon>
        <taxon>Bacillati</taxon>
        <taxon>Actinomycetota</taxon>
        <taxon>Actinomycetes</taxon>
        <taxon>Pseudonocardiales</taxon>
        <taxon>Pseudonocardiaceae</taxon>
        <taxon>Amycolatopsis</taxon>
        <taxon>Amycolatopsis methanolica group</taxon>
    </lineage>
</organism>
<evidence type="ECO:0000259" key="6">
    <source>
        <dbReference type="Pfam" id="PF08281"/>
    </source>
</evidence>
<dbReference type="SUPFAM" id="SSF88659">
    <property type="entry name" value="Sigma3 and sigma4 domains of RNA polymerase sigma factors"/>
    <property type="match status" value="1"/>
</dbReference>
<dbReference type="HOGENOM" id="CLU_035311_1_2_11"/>
<dbReference type="InterPro" id="IPR014284">
    <property type="entry name" value="RNA_pol_sigma-70_dom"/>
</dbReference>
<accession>A0A076MVN0</accession>
<comment type="similarity">
    <text evidence="1">Belongs to the sigma-70 factor family. ECF subfamily.</text>
</comment>
<dbReference type="Pfam" id="PF08281">
    <property type="entry name" value="Sigma70_r4_2"/>
    <property type="match status" value="1"/>
</dbReference>
<dbReference type="GO" id="GO:0016987">
    <property type="term" value="F:sigma factor activity"/>
    <property type="evidence" value="ECO:0007669"/>
    <property type="project" value="UniProtKB-KW"/>
</dbReference>
<feature type="domain" description="DUF6596" evidence="7">
    <location>
        <begin position="180"/>
        <end position="280"/>
    </location>
</feature>
<dbReference type="InterPro" id="IPR036388">
    <property type="entry name" value="WH-like_DNA-bd_sf"/>
</dbReference>
<dbReference type="SUPFAM" id="SSF88946">
    <property type="entry name" value="Sigma2 domain of RNA polymerase sigma factors"/>
    <property type="match status" value="1"/>
</dbReference>
<feature type="domain" description="RNA polymerase sigma-70 region 2" evidence="5">
    <location>
        <begin position="17"/>
        <end position="76"/>
    </location>
</feature>
<dbReference type="NCBIfam" id="TIGR02937">
    <property type="entry name" value="sigma70-ECF"/>
    <property type="match status" value="1"/>
</dbReference>
<dbReference type="InterPro" id="IPR013325">
    <property type="entry name" value="RNA_pol_sigma_r2"/>
</dbReference>
<evidence type="ECO:0000256" key="4">
    <source>
        <dbReference type="ARBA" id="ARBA00023163"/>
    </source>
</evidence>
<keyword evidence="9" id="KW-1185">Reference proteome</keyword>
<evidence type="ECO:0000256" key="1">
    <source>
        <dbReference type="ARBA" id="ARBA00010641"/>
    </source>
</evidence>
<dbReference type="Gene3D" id="1.10.1740.10">
    <property type="match status" value="1"/>
</dbReference>
<evidence type="ECO:0000313" key="8">
    <source>
        <dbReference type="EMBL" id="AIJ24903.1"/>
    </source>
</evidence>
<dbReference type="STRING" id="1068978.AMETH_4811"/>
<evidence type="ECO:0000256" key="3">
    <source>
        <dbReference type="ARBA" id="ARBA00023082"/>
    </source>
</evidence>
<dbReference type="InterPro" id="IPR013324">
    <property type="entry name" value="RNA_pol_sigma_r3/r4-like"/>
</dbReference>
<name>A0A076MVN0_AMYME</name>
<reference evidence="8 9" key="1">
    <citation type="submission" date="2014-07" db="EMBL/GenBank/DDBJ databases">
        <title>Whole Genome Sequence of the Amycolatopsis methanolica 239.</title>
        <authorList>
            <person name="Tang B."/>
        </authorList>
    </citation>
    <scope>NUCLEOTIDE SEQUENCE [LARGE SCALE GENOMIC DNA]</scope>
    <source>
        <strain evidence="8 9">239</strain>
    </source>
</reference>
<gene>
    <name evidence="8" type="ORF">AMETH_4811</name>
</gene>
<dbReference type="EMBL" id="CP009110">
    <property type="protein sequence ID" value="AIJ24903.1"/>
    <property type="molecule type" value="Genomic_DNA"/>
</dbReference>
<dbReference type="Proteomes" id="UP000062973">
    <property type="component" value="Chromosome"/>
</dbReference>
<dbReference type="GO" id="GO:0003677">
    <property type="term" value="F:DNA binding"/>
    <property type="evidence" value="ECO:0007669"/>
    <property type="project" value="InterPro"/>
</dbReference>
<protein>
    <submittedName>
        <fullName evidence="8">RNA polymerase, sigma subunit, ECF family</fullName>
    </submittedName>
</protein>
<dbReference type="PANTHER" id="PTHR47756:SF2">
    <property type="entry name" value="BLL6612 PROTEIN"/>
    <property type="match status" value="1"/>
</dbReference>
<dbReference type="AlphaFoldDB" id="A0A076MVN0"/>
<keyword evidence="2" id="KW-0805">Transcription regulation</keyword>
<dbReference type="Pfam" id="PF20239">
    <property type="entry name" value="DUF6596"/>
    <property type="match status" value="1"/>
</dbReference>
<dbReference type="eggNOG" id="COG4941">
    <property type="taxonomic scope" value="Bacteria"/>
</dbReference>
<evidence type="ECO:0000259" key="7">
    <source>
        <dbReference type="Pfam" id="PF20239"/>
    </source>
</evidence>
<keyword evidence="3" id="KW-0731">Sigma factor</keyword>
<dbReference type="Pfam" id="PF04542">
    <property type="entry name" value="Sigma70_r2"/>
    <property type="match status" value="1"/>
</dbReference>